<feature type="domain" description="BTB" evidence="4">
    <location>
        <begin position="780"/>
        <end position="847"/>
    </location>
</feature>
<sequence length="1325" mass="144103">MSALHYGFYTRNIQSFRGLLDGNDRGTHTAGNAGGSSPRSKSFKGSSPLKAAATACDPNTLDWLGRSVLHLACAAPDALEYVRALLKHPLINVNLQDKEGHWTALHRALYHGNIAAALLLLQRSDVDTTLKDFEGHTAFDLYNTTMDGTGPRNASSAELHTWGVNRNAALGQDSGDRTYPELVPIPKEGPEPASTKRLLPLRVRQIQMAKLHTVVVTTERKSNLRVCGFGGGGRLGPGQQTQYRLIPVPIPASAEITSVALGQDHTLALTSAGEVYSWGLSRFHQLGYVVEPSPTAGRLDEPVQSVPRRIFGALKKEQVKGIAASKQSSACFTATEVFSWGTNNGQLGYDKAAQPYQVLPRKVSKISRPVVAIALNDYAMACLLDTQEVFCIWNDRCFKINFPTNAFPSEIQPYRPPHANAHIAKITSSDDTIAALSSSGELFTFSTPDPSEAASQAFKPQRVWALRKQFSAVRDVALGADGTIIICTESGHVFVRTRNAKSGQISSTKAFKFQRLPYLQRVTQVCANNAGAFGALRVDYRPDPIRVEGNTIAEDLAAIQPYLASPPPSFIKDENSPLPETPPSMFVSGDEHDEAEDTSVEADFIRLWRLCRLLKTGPVTPHRHGADVLVHVNGKDFAAHRAILAARSSGWRSVFAGKVLRDVNVIIKPSSSAGPIRTRLDVKGCSPIAVLILLEYLYSDDLLAIWDRRIISALQSELTAAKVKPMQVKSELQQLAKMLGLPLMEQALEAQARRAPSPSLNRDLLELFRAPEITAATVVPDVVLQLADREVTCHSAILRACSPVFSSFFDGPDWTAKRRDAQGVVKIDLRHMRWHVMEFVLQYMLCGAEAEMFENLEFAKSVDDALEFMFDVMAVADELLLNRLVLLCSEVILKWTDINNACYVLAEASYYHADQLVESIQGYLAANMETLLESNMLNDLTPALVKQLSRFVARKQTEKSPLARTGVVVHRAMEKHAAWLALQDIPEPIAPSSKNTSRRAPTSPELASKRRISGAMPVSASNSPVIAPQTAIDDIFEIDVTEPAMEALPVPSTSAPKAAAPVWKAASVQRVDMKAVMAEAAQRQTPAPQPKPTPPMAPRVGGSSPWKIPTTAGPGPNTTQSPPVTPSASLTRQSLAPPEAFPTLGLASPATPPRPRQTSHPSLGPVFTPTRQTPPAARPSPGSVRRVSSNNKAWTQTPPAAAPVPVPVASSSTSSSTATATASAAPSGVSFVAIQQLQLEQEQGAGRDNKKSLVDIQAEEEFLKWWAEEERRVKDELELEARSLAAAQTQTQTQNKSPKRPRRARNHGQHTQQQQRGHVMAASSK</sequence>
<dbReference type="Gene3D" id="2.130.10.30">
    <property type="entry name" value="Regulator of chromosome condensation 1/beta-lactamase-inhibitor protein II"/>
    <property type="match status" value="1"/>
</dbReference>
<feature type="repeat" description="RCC1" evidence="2">
    <location>
        <begin position="273"/>
        <end position="335"/>
    </location>
</feature>
<dbReference type="PRINTS" id="PR00633">
    <property type="entry name" value="RCCNDNSATION"/>
</dbReference>
<reference evidence="5" key="1">
    <citation type="submission" date="2014-09" db="EMBL/GenBank/DDBJ databases">
        <title>Genome sequence of the luminous mushroom Mycena chlorophos for searching fungal bioluminescence genes.</title>
        <authorList>
            <person name="Tanaka Y."/>
            <person name="Kasuga D."/>
            <person name="Oba Y."/>
            <person name="Hase S."/>
            <person name="Sato K."/>
            <person name="Oba Y."/>
            <person name="Sakakibara Y."/>
        </authorList>
    </citation>
    <scope>NUCLEOTIDE SEQUENCE</scope>
</reference>
<dbReference type="Pfam" id="PF13540">
    <property type="entry name" value="RCC1_2"/>
    <property type="match status" value="1"/>
</dbReference>
<accession>A0ABQ0LFT9</accession>
<dbReference type="PROSITE" id="PS50012">
    <property type="entry name" value="RCC1_3"/>
    <property type="match status" value="4"/>
</dbReference>
<gene>
    <name evidence="5" type="ORF">MCHLO_06716</name>
</gene>
<dbReference type="InterPro" id="IPR000210">
    <property type="entry name" value="BTB/POZ_dom"/>
</dbReference>
<dbReference type="InterPro" id="IPR002110">
    <property type="entry name" value="Ankyrin_rpt"/>
</dbReference>
<feature type="region of interest" description="Disordered" evidence="3">
    <location>
        <begin position="1283"/>
        <end position="1325"/>
    </location>
</feature>
<evidence type="ECO:0000313" key="5">
    <source>
        <dbReference type="EMBL" id="GAT49402.1"/>
    </source>
</evidence>
<dbReference type="InterPro" id="IPR011333">
    <property type="entry name" value="SKP1/BTB/POZ_sf"/>
</dbReference>
<dbReference type="SMART" id="SM00248">
    <property type="entry name" value="ANK"/>
    <property type="match status" value="2"/>
</dbReference>
<feature type="compositionally biased region" description="Pro residues" evidence="3">
    <location>
        <begin position="1087"/>
        <end position="1097"/>
    </location>
</feature>
<dbReference type="CDD" id="cd18186">
    <property type="entry name" value="BTB_POZ_ZBTB_KLHL-like"/>
    <property type="match status" value="2"/>
</dbReference>
<dbReference type="PROSITE" id="PS50097">
    <property type="entry name" value="BTB"/>
    <property type="match status" value="2"/>
</dbReference>
<dbReference type="PANTHER" id="PTHR22872:SF2">
    <property type="entry name" value="INHIBITOR OF BRUTON TYROSINE KINASE"/>
    <property type="match status" value="1"/>
</dbReference>
<dbReference type="Pfam" id="PF00651">
    <property type="entry name" value="BTB"/>
    <property type="match status" value="2"/>
</dbReference>
<feature type="repeat" description="RCC1" evidence="2">
    <location>
        <begin position="222"/>
        <end position="272"/>
    </location>
</feature>
<dbReference type="SUPFAM" id="SSF50985">
    <property type="entry name" value="RCC1/BLIP-II"/>
    <property type="match status" value="1"/>
</dbReference>
<feature type="compositionally biased region" description="Low complexity" evidence="3">
    <location>
        <begin position="1283"/>
        <end position="1294"/>
    </location>
</feature>
<keyword evidence="6" id="KW-1185">Reference proteome</keyword>
<evidence type="ECO:0000259" key="4">
    <source>
        <dbReference type="PROSITE" id="PS50097"/>
    </source>
</evidence>
<dbReference type="EMBL" id="DF845479">
    <property type="protein sequence ID" value="GAT49402.1"/>
    <property type="molecule type" value="Genomic_DNA"/>
</dbReference>
<protein>
    <recommendedName>
        <fullName evidence="4">BTB domain-containing protein</fullName>
    </recommendedName>
</protein>
<organism evidence="5 6">
    <name type="scientific">Mycena chlorophos</name>
    <name type="common">Agaric fungus</name>
    <name type="synonym">Agaricus chlorophos</name>
    <dbReference type="NCBI Taxonomy" id="658473"/>
    <lineage>
        <taxon>Eukaryota</taxon>
        <taxon>Fungi</taxon>
        <taxon>Dikarya</taxon>
        <taxon>Basidiomycota</taxon>
        <taxon>Agaricomycotina</taxon>
        <taxon>Agaricomycetes</taxon>
        <taxon>Agaricomycetidae</taxon>
        <taxon>Agaricales</taxon>
        <taxon>Marasmiineae</taxon>
        <taxon>Mycenaceae</taxon>
        <taxon>Mycena</taxon>
    </lineage>
</organism>
<feature type="region of interest" description="Disordered" evidence="3">
    <location>
        <begin position="990"/>
        <end position="1021"/>
    </location>
</feature>
<feature type="domain" description="BTB" evidence="4">
    <location>
        <begin position="626"/>
        <end position="702"/>
    </location>
</feature>
<dbReference type="SMART" id="SM00225">
    <property type="entry name" value="BTB"/>
    <property type="match status" value="2"/>
</dbReference>
<dbReference type="Gene3D" id="3.30.710.10">
    <property type="entry name" value="Potassium Channel Kv1.1, Chain A"/>
    <property type="match status" value="2"/>
</dbReference>
<dbReference type="SUPFAM" id="SSF54695">
    <property type="entry name" value="POZ domain"/>
    <property type="match status" value="2"/>
</dbReference>
<dbReference type="PANTHER" id="PTHR22872">
    <property type="entry name" value="BTK-BINDING PROTEIN-RELATED"/>
    <property type="match status" value="1"/>
</dbReference>
<feature type="compositionally biased region" description="Polar residues" evidence="3">
    <location>
        <begin position="1116"/>
        <end position="1134"/>
    </location>
</feature>
<keyword evidence="1" id="KW-0677">Repeat</keyword>
<dbReference type="Gene3D" id="1.25.40.20">
    <property type="entry name" value="Ankyrin repeat-containing domain"/>
    <property type="match status" value="1"/>
</dbReference>
<evidence type="ECO:0000256" key="3">
    <source>
        <dbReference type="SAM" id="MobiDB-lite"/>
    </source>
</evidence>
<proteinExistence type="predicted"/>
<feature type="compositionally biased region" description="Low complexity" evidence="3">
    <location>
        <begin position="1168"/>
        <end position="1189"/>
    </location>
</feature>
<feature type="compositionally biased region" description="Low complexity" evidence="3">
    <location>
        <begin position="1207"/>
        <end position="1226"/>
    </location>
</feature>
<dbReference type="InterPro" id="IPR000408">
    <property type="entry name" value="Reg_chr_condens"/>
</dbReference>
<evidence type="ECO:0000256" key="2">
    <source>
        <dbReference type="PROSITE-ProRule" id="PRU00235"/>
    </source>
</evidence>
<evidence type="ECO:0000256" key="1">
    <source>
        <dbReference type="ARBA" id="ARBA00022737"/>
    </source>
</evidence>
<dbReference type="SUPFAM" id="SSF48403">
    <property type="entry name" value="Ankyrin repeat"/>
    <property type="match status" value="1"/>
</dbReference>
<feature type="repeat" description="RCC1" evidence="2">
    <location>
        <begin position="157"/>
        <end position="219"/>
    </location>
</feature>
<dbReference type="Proteomes" id="UP000815677">
    <property type="component" value="Unassembled WGS sequence"/>
</dbReference>
<evidence type="ECO:0000313" key="6">
    <source>
        <dbReference type="Proteomes" id="UP000815677"/>
    </source>
</evidence>
<feature type="compositionally biased region" description="Low complexity" evidence="3">
    <location>
        <begin position="1309"/>
        <end position="1318"/>
    </location>
</feature>
<feature type="compositionally biased region" description="Basic residues" evidence="3">
    <location>
        <begin position="1297"/>
        <end position="1308"/>
    </location>
</feature>
<feature type="region of interest" description="Disordered" evidence="3">
    <location>
        <begin position="27"/>
        <end position="46"/>
    </location>
</feature>
<dbReference type="InterPro" id="IPR051625">
    <property type="entry name" value="Signaling_Regulatory_Domain"/>
</dbReference>
<dbReference type="InterPro" id="IPR036770">
    <property type="entry name" value="Ankyrin_rpt-contain_sf"/>
</dbReference>
<feature type="region of interest" description="Disordered" evidence="3">
    <location>
        <begin position="1078"/>
        <end position="1226"/>
    </location>
</feature>
<name>A0ABQ0LFT9_MYCCL</name>
<dbReference type="InterPro" id="IPR009091">
    <property type="entry name" value="RCC1/BLIP-II"/>
</dbReference>
<feature type="repeat" description="RCC1" evidence="2">
    <location>
        <begin position="335"/>
        <end position="386"/>
    </location>
</feature>
<feature type="compositionally biased region" description="Low complexity" evidence="3">
    <location>
        <begin position="35"/>
        <end position="46"/>
    </location>
</feature>
<dbReference type="Pfam" id="PF12796">
    <property type="entry name" value="Ank_2"/>
    <property type="match status" value="1"/>
</dbReference>